<dbReference type="Proteomes" id="UP001150830">
    <property type="component" value="Unassembled WGS sequence"/>
</dbReference>
<reference evidence="3" key="1">
    <citation type="submission" date="2022-11" db="EMBL/GenBank/DDBJ databases">
        <title>Parathalassolutuus dongxingensis gen. nov., sp. nov., a novel member of family Oceanospirillaceae isolated from a coastal shrimp pond in Guangxi, China.</title>
        <authorList>
            <person name="Chen H."/>
        </authorList>
    </citation>
    <scope>NUCLEOTIDE SEQUENCE</scope>
    <source>
        <strain evidence="3">G-43</strain>
    </source>
</reference>
<gene>
    <name evidence="3" type="ORF">OUO13_19470</name>
</gene>
<organism evidence="3 4">
    <name type="scientific">Parathalassolituus penaei</name>
    <dbReference type="NCBI Taxonomy" id="2997323"/>
    <lineage>
        <taxon>Bacteria</taxon>
        <taxon>Pseudomonadati</taxon>
        <taxon>Pseudomonadota</taxon>
        <taxon>Gammaproteobacteria</taxon>
        <taxon>Oceanospirillales</taxon>
        <taxon>Oceanospirillaceae</taxon>
        <taxon>Parathalassolituus</taxon>
    </lineage>
</organism>
<dbReference type="Pfam" id="PF05036">
    <property type="entry name" value="SPOR"/>
    <property type="match status" value="1"/>
</dbReference>
<feature type="compositionally biased region" description="Polar residues" evidence="1">
    <location>
        <begin position="420"/>
        <end position="432"/>
    </location>
</feature>
<proteinExistence type="predicted"/>
<evidence type="ECO:0000313" key="3">
    <source>
        <dbReference type="EMBL" id="MCY0967365.1"/>
    </source>
</evidence>
<dbReference type="InterPro" id="IPR036680">
    <property type="entry name" value="SPOR-like_sf"/>
</dbReference>
<dbReference type="EMBL" id="JAPNOA010000059">
    <property type="protein sequence ID" value="MCY0967365.1"/>
    <property type="molecule type" value="Genomic_DNA"/>
</dbReference>
<dbReference type="AlphaFoldDB" id="A0A9X3EHL5"/>
<dbReference type="Gene3D" id="3.30.70.1070">
    <property type="entry name" value="Sporulation related repeat"/>
    <property type="match status" value="1"/>
</dbReference>
<feature type="region of interest" description="Disordered" evidence="1">
    <location>
        <begin position="313"/>
        <end position="348"/>
    </location>
</feature>
<dbReference type="RefSeq" id="WP_283175566.1">
    <property type="nucleotide sequence ID" value="NZ_JAPNOA010000059.1"/>
</dbReference>
<evidence type="ECO:0000313" key="4">
    <source>
        <dbReference type="Proteomes" id="UP001150830"/>
    </source>
</evidence>
<comment type="caution">
    <text evidence="3">The sequence shown here is derived from an EMBL/GenBank/DDBJ whole genome shotgun (WGS) entry which is preliminary data.</text>
</comment>
<dbReference type="GO" id="GO:0042834">
    <property type="term" value="F:peptidoglycan binding"/>
    <property type="evidence" value="ECO:0007669"/>
    <property type="project" value="InterPro"/>
</dbReference>
<sequence length="624" mass="65177">MVDNTPELGGQVPAMPEEYSSPARYLELVCHLATYSPLLVTVGGADSESLHELAVAVVATYGASNVCHLDGPGLFAADNGSQLLLVRIAHALGLKQLPNDPIAARQSILETAEARLNTRKEPLLVLIEGSEILSPVALNEIAQLALMASHKIAFVLFGTGGFEILIKDSPASAPRYRIQLAPTRPPVKVRPEQAASAIVSVSVMPVAEPVVSSFEEPPVVNARMEPILPVVEPEEREIPMDLGQDIEPLTSMTDVRSDAFSEPQGPVTGDIPPVSLQERRPKKPVRPPLIDMAGIQAKMSGWIDSVKSGVAMRGNKKAVRPDARKVVANEPSSGRKGKTGGNNANKGSGLPVTWMLGASAVLAVILGAMLYTSGDETPVTMTTSLPPVVLGGGNTPSVGEGAKPSFATAGAQQPAGLTQMEPSGSYKLSDTVESQPQSRYVASSATAAGGEMVQSQKVVAAPAAIKPAEIEQPKIVLNPAATTVPKPAAAPAQAPKPVAPAPVTKPAAPAAKPAASANNSGRLAPILNARAGSHVIQMLGSSERKGAEDYVNKWSSQVKPGLYWFETTRDGKPWFVVVSGALPDKKAALAAAAQLPTGIRTASPWVRDVSQIQQQINQVAANKK</sequence>
<feature type="region of interest" description="Disordered" evidence="1">
    <location>
        <begin position="396"/>
        <end position="432"/>
    </location>
</feature>
<accession>A0A9X3EHL5</accession>
<feature type="region of interest" description="Disordered" evidence="1">
    <location>
        <begin position="259"/>
        <end position="287"/>
    </location>
</feature>
<name>A0A9X3EHL5_9GAMM</name>
<dbReference type="InterPro" id="IPR007730">
    <property type="entry name" value="SPOR-like_dom"/>
</dbReference>
<keyword evidence="4" id="KW-1185">Reference proteome</keyword>
<evidence type="ECO:0000259" key="2">
    <source>
        <dbReference type="PROSITE" id="PS51724"/>
    </source>
</evidence>
<protein>
    <submittedName>
        <fullName evidence="3">SPOR domain-containing protein</fullName>
    </submittedName>
</protein>
<feature type="domain" description="SPOR" evidence="2">
    <location>
        <begin position="528"/>
        <end position="608"/>
    </location>
</feature>
<feature type="region of interest" description="Disordered" evidence="1">
    <location>
        <begin position="486"/>
        <end position="518"/>
    </location>
</feature>
<feature type="compositionally biased region" description="Low complexity" evidence="1">
    <location>
        <begin position="486"/>
        <end position="515"/>
    </location>
</feature>
<evidence type="ECO:0000256" key="1">
    <source>
        <dbReference type="SAM" id="MobiDB-lite"/>
    </source>
</evidence>
<dbReference type="PROSITE" id="PS51724">
    <property type="entry name" value="SPOR"/>
    <property type="match status" value="1"/>
</dbReference>